<dbReference type="PROSITE" id="PS50110">
    <property type="entry name" value="RESPONSE_REGULATORY"/>
    <property type="match status" value="1"/>
</dbReference>
<feature type="domain" description="Response regulatory" evidence="2">
    <location>
        <begin position="2"/>
        <end position="117"/>
    </location>
</feature>
<dbReference type="SUPFAM" id="SSF52172">
    <property type="entry name" value="CheY-like"/>
    <property type="match status" value="1"/>
</dbReference>
<comment type="caution">
    <text evidence="3">The sequence shown here is derived from an EMBL/GenBank/DDBJ whole genome shotgun (WGS) entry which is preliminary data.</text>
</comment>
<dbReference type="InterPro" id="IPR001789">
    <property type="entry name" value="Sig_transdc_resp-reg_receiver"/>
</dbReference>
<evidence type="ECO:0000313" key="4">
    <source>
        <dbReference type="Proteomes" id="UP001596353"/>
    </source>
</evidence>
<dbReference type="InterPro" id="IPR011006">
    <property type="entry name" value="CheY-like_superfamily"/>
</dbReference>
<organism evidence="3 4">
    <name type="scientific">Sulfitobacter porphyrae</name>
    <dbReference type="NCBI Taxonomy" id="1246864"/>
    <lineage>
        <taxon>Bacteria</taxon>
        <taxon>Pseudomonadati</taxon>
        <taxon>Pseudomonadota</taxon>
        <taxon>Alphaproteobacteria</taxon>
        <taxon>Rhodobacterales</taxon>
        <taxon>Roseobacteraceae</taxon>
        <taxon>Sulfitobacter</taxon>
    </lineage>
</organism>
<protein>
    <recommendedName>
        <fullName evidence="2">Response regulatory domain-containing protein</fullName>
    </recommendedName>
</protein>
<keyword evidence="4" id="KW-1185">Reference proteome</keyword>
<name>A0ABW2AZF1_9RHOB</name>
<gene>
    <name evidence="3" type="ORF">ACFQFQ_02955</name>
</gene>
<dbReference type="EMBL" id="JBHSWG010000001">
    <property type="protein sequence ID" value="MFC6758694.1"/>
    <property type="molecule type" value="Genomic_DNA"/>
</dbReference>
<evidence type="ECO:0000256" key="1">
    <source>
        <dbReference type="PROSITE-ProRule" id="PRU00169"/>
    </source>
</evidence>
<evidence type="ECO:0000259" key="2">
    <source>
        <dbReference type="PROSITE" id="PS50110"/>
    </source>
</evidence>
<accession>A0ABW2AZF1</accession>
<reference evidence="4" key="1">
    <citation type="journal article" date="2019" name="Int. J. Syst. Evol. Microbiol.">
        <title>The Global Catalogue of Microorganisms (GCM) 10K type strain sequencing project: providing services to taxonomists for standard genome sequencing and annotation.</title>
        <authorList>
            <consortium name="The Broad Institute Genomics Platform"/>
            <consortium name="The Broad Institute Genome Sequencing Center for Infectious Disease"/>
            <person name="Wu L."/>
            <person name="Ma J."/>
        </authorList>
    </citation>
    <scope>NUCLEOTIDE SEQUENCE [LARGE SCALE GENOMIC DNA]</scope>
    <source>
        <strain evidence="4">CCUG 66188</strain>
    </source>
</reference>
<dbReference type="Gene3D" id="3.40.50.2300">
    <property type="match status" value="1"/>
</dbReference>
<evidence type="ECO:0000313" key="3">
    <source>
        <dbReference type="EMBL" id="MFC6758694.1"/>
    </source>
</evidence>
<proteinExistence type="predicted"/>
<dbReference type="Proteomes" id="UP001596353">
    <property type="component" value="Unassembled WGS sequence"/>
</dbReference>
<comment type="caution">
    <text evidence="1">Lacks conserved residue(s) required for the propagation of feature annotation.</text>
</comment>
<sequence>MKVLIVESCAELGQLWKRHLERHGMDVVLRHTQDDAVSYLSENEPQIIILNLVLADGAALAVADFANYRMPKAQVIFVSNTSFFSDGSIFAHVANARALVPTGTEPEDLAAMVQHYGREVDSA</sequence>